<protein>
    <recommendedName>
        <fullName evidence="4">R3H-associated N-terminal domain-containing protein</fullName>
    </recommendedName>
</protein>
<dbReference type="AlphaFoldDB" id="A0AAV5GJ84"/>
<evidence type="ECO:0000313" key="2">
    <source>
        <dbReference type="EMBL" id="GJN92660.1"/>
    </source>
</evidence>
<dbReference type="EMBL" id="BQKY01000012">
    <property type="protein sequence ID" value="GJN92660.1"/>
    <property type="molecule type" value="Genomic_DNA"/>
</dbReference>
<feature type="region of interest" description="Disordered" evidence="1">
    <location>
        <begin position="1"/>
        <end position="47"/>
    </location>
</feature>
<feature type="region of interest" description="Disordered" evidence="1">
    <location>
        <begin position="258"/>
        <end position="298"/>
    </location>
</feature>
<organism evidence="2 3">
    <name type="scientific">Rhodotorula paludigena</name>
    <dbReference type="NCBI Taxonomy" id="86838"/>
    <lineage>
        <taxon>Eukaryota</taxon>
        <taxon>Fungi</taxon>
        <taxon>Dikarya</taxon>
        <taxon>Basidiomycota</taxon>
        <taxon>Pucciniomycotina</taxon>
        <taxon>Microbotryomycetes</taxon>
        <taxon>Sporidiobolales</taxon>
        <taxon>Sporidiobolaceae</taxon>
        <taxon>Rhodotorula</taxon>
    </lineage>
</organism>
<gene>
    <name evidence="2" type="ORF">Rhopal_005695-T1</name>
</gene>
<feature type="region of interest" description="Disordered" evidence="1">
    <location>
        <begin position="429"/>
        <end position="609"/>
    </location>
</feature>
<accession>A0AAV5GJ84</accession>
<proteinExistence type="predicted"/>
<dbReference type="CDD" id="cd02325">
    <property type="entry name" value="R3H"/>
    <property type="match status" value="1"/>
</dbReference>
<feature type="compositionally biased region" description="Low complexity" evidence="1">
    <location>
        <begin position="25"/>
        <end position="47"/>
    </location>
</feature>
<feature type="compositionally biased region" description="Gly residues" evidence="1">
    <location>
        <begin position="87"/>
        <end position="98"/>
    </location>
</feature>
<feature type="region of interest" description="Disordered" evidence="1">
    <location>
        <begin position="68"/>
        <end position="104"/>
    </location>
</feature>
<feature type="compositionally biased region" description="Low complexity" evidence="1">
    <location>
        <begin position="517"/>
        <end position="530"/>
    </location>
</feature>
<feature type="compositionally biased region" description="Low complexity" evidence="1">
    <location>
        <begin position="579"/>
        <end position="609"/>
    </location>
</feature>
<feature type="compositionally biased region" description="Low complexity" evidence="1">
    <location>
        <begin position="483"/>
        <end position="505"/>
    </location>
</feature>
<feature type="region of interest" description="Disordered" evidence="1">
    <location>
        <begin position="354"/>
        <end position="415"/>
    </location>
</feature>
<comment type="caution">
    <text evidence="2">The sequence shown here is derived from an EMBL/GenBank/DDBJ whole genome shotgun (WGS) entry which is preliminary data.</text>
</comment>
<keyword evidence="3" id="KW-1185">Reference proteome</keyword>
<reference evidence="2 3" key="1">
    <citation type="submission" date="2021-12" db="EMBL/GenBank/DDBJ databases">
        <title>High titer production of polyol ester of fatty acids by Rhodotorula paludigena BS15 towards product separation-free biomass refinery.</title>
        <authorList>
            <person name="Mano J."/>
            <person name="Ono H."/>
            <person name="Tanaka T."/>
            <person name="Naito K."/>
            <person name="Sushida H."/>
            <person name="Ike M."/>
            <person name="Tokuyasu K."/>
            <person name="Kitaoka M."/>
        </authorList>
    </citation>
    <scope>NUCLEOTIDE SEQUENCE [LARGE SCALE GENOMIC DNA]</scope>
    <source>
        <strain evidence="2 3">BS15</strain>
    </source>
</reference>
<name>A0AAV5GJ84_9BASI</name>
<dbReference type="Proteomes" id="UP001342314">
    <property type="component" value="Unassembled WGS sequence"/>
</dbReference>
<feature type="compositionally biased region" description="Basic and acidic residues" evidence="1">
    <location>
        <begin position="1"/>
        <end position="10"/>
    </location>
</feature>
<evidence type="ECO:0008006" key="4">
    <source>
        <dbReference type="Google" id="ProtNLM"/>
    </source>
</evidence>
<evidence type="ECO:0000313" key="3">
    <source>
        <dbReference type="Proteomes" id="UP001342314"/>
    </source>
</evidence>
<sequence>MSDLHAEHARALASGPLDAPVPVLAASSSSSSRTTTATASASSAASALPGAVPMRIPAILRVQGAKQGGIARKERGDEGAAAAAKAGGRGGAGGSGPGGKRRKRRWENAQLAGNPHLHRPTRADFSPGPYLKDLTTTFSPPPSAFSRSTYISSSPASAPSRAALASAASHGQFTMSLRGLRRTLRSSLGVARGAAGGASGGGRTEEVLARMENELCAWLSLSGRIPEGFFHDSVGPFAGSVGSLAQACARGKTLDPTPVDDWVAPPRPAHPTLPDLPTRSSAALSSDAHLDPPPPTLTELARQPHALVWLAPSPHHRFLLHALARYYNLSSFSRPLSPLEPDIRVTHVLKPQMARGAAGRGAGASAGHDTPPGTDWTFSSAGSSAAESATEGFLSSATEGEFTSADEGSAAEYDTDEDAAASVLGGEVNMGQGDDWEAVSAGRPVLGGTDDEAEAVYSSTETDETESDDAGVAGDRDDDNDAASDAGTGVDSLASSFADLAAAESSGDEHPAPSSGAATPLRRAPAAAAAFSPSSHGTATPRAPFSPFVPSSLGTPASASDPSRTPLALRPLDRPRGRASLGTAAAPAEAGYASSAVESSPSRSPTRSRGAFIGAALGEWRLPEKGFLEWLYA</sequence>
<feature type="compositionally biased region" description="Polar residues" evidence="1">
    <location>
        <begin position="552"/>
        <end position="563"/>
    </location>
</feature>
<evidence type="ECO:0000256" key="1">
    <source>
        <dbReference type="SAM" id="MobiDB-lite"/>
    </source>
</evidence>
<feature type="compositionally biased region" description="Low complexity" evidence="1">
    <location>
        <begin position="377"/>
        <end position="393"/>
    </location>
</feature>